<sequence length="173" mass="18636">MIIFAIDAGAHVYSAWAAVPLVLLQGSMLLRAHGKDKRALRETGAGGDEEDTRGEAHEGEETRTCGHLREPAEHEQNPEKPELLRLCGRASGRGRGRGARRGKAATSGACVGTGRTNISGREQRRREPTQPGYQARTEVSMPSAEKPTLVRIIPRPLSSPALFLPTITAPLCP</sequence>
<keyword evidence="2" id="KW-0732">Signal</keyword>
<feature type="region of interest" description="Disordered" evidence="1">
    <location>
        <begin position="36"/>
        <end position="142"/>
    </location>
</feature>
<accession>A0AAD7CQ84</accession>
<feature type="signal peptide" evidence="2">
    <location>
        <begin position="1"/>
        <end position="17"/>
    </location>
</feature>
<keyword evidence="4" id="KW-1185">Reference proteome</keyword>
<gene>
    <name evidence="3" type="ORF">B0H17DRAFT_1213757</name>
</gene>
<dbReference type="EMBL" id="JARKIE010000299">
    <property type="protein sequence ID" value="KAJ7656601.1"/>
    <property type="molecule type" value="Genomic_DNA"/>
</dbReference>
<organism evidence="3 4">
    <name type="scientific">Mycena rosella</name>
    <name type="common">Pink bonnet</name>
    <name type="synonym">Agaricus rosellus</name>
    <dbReference type="NCBI Taxonomy" id="1033263"/>
    <lineage>
        <taxon>Eukaryota</taxon>
        <taxon>Fungi</taxon>
        <taxon>Dikarya</taxon>
        <taxon>Basidiomycota</taxon>
        <taxon>Agaricomycotina</taxon>
        <taxon>Agaricomycetes</taxon>
        <taxon>Agaricomycetidae</taxon>
        <taxon>Agaricales</taxon>
        <taxon>Marasmiineae</taxon>
        <taxon>Mycenaceae</taxon>
        <taxon>Mycena</taxon>
    </lineage>
</organism>
<comment type="caution">
    <text evidence="3">The sequence shown here is derived from an EMBL/GenBank/DDBJ whole genome shotgun (WGS) entry which is preliminary data.</text>
</comment>
<feature type="compositionally biased region" description="Basic and acidic residues" evidence="1">
    <location>
        <begin position="53"/>
        <end position="83"/>
    </location>
</feature>
<evidence type="ECO:0000313" key="3">
    <source>
        <dbReference type="EMBL" id="KAJ7656601.1"/>
    </source>
</evidence>
<proteinExistence type="predicted"/>
<protein>
    <submittedName>
        <fullName evidence="3">Uncharacterized protein</fullName>
    </submittedName>
</protein>
<evidence type="ECO:0000256" key="1">
    <source>
        <dbReference type="SAM" id="MobiDB-lite"/>
    </source>
</evidence>
<dbReference type="Proteomes" id="UP001221757">
    <property type="component" value="Unassembled WGS sequence"/>
</dbReference>
<feature type="chain" id="PRO_5041906197" evidence="2">
    <location>
        <begin position="18"/>
        <end position="173"/>
    </location>
</feature>
<name>A0AAD7CQ84_MYCRO</name>
<evidence type="ECO:0000256" key="2">
    <source>
        <dbReference type="SAM" id="SignalP"/>
    </source>
</evidence>
<dbReference type="AlphaFoldDB" id="A0AAD7CQ84"/>
<feature type="compositionally biased region" description="Basic residues" evidence="1">
    <location>
        <begin position="92"/>
        <end position="103"/>
    </location>
</feature>
<evidence type="ECO:0000313" key="4">
    <source>
        <dbReference type="Proteomes" id="UP001221757"/>
    </source>
</evidence>
<reference evidence="3" key="1">
    <citation type="submission" date="2023-03" db="EMBL/GenBank/DDBJ databases">
        <title>Massive genome expansion in bonnet fungi (Mycena s.s.) driven by repeated elements and novel gene families across ecological guilds.</title>
        <authorList>
            <consortium name="Lawrence Berkeley National Laboratory"/>
            <person name="Harder C.B."/>
            <person name="Miyauchi S."/>
            <person name="Viragh M."/>
            <person name="Kuo A."/>
            <person name="Thoen E."/>
            <person name="Andreopoulos B."/>
            <person name="Lu D."/>
            <person name="Skrede I."/>
            <person name="Drula E."/>
            <person name="Henrissat B."/>
            <person name="Morin E."/>
            <person name="Kohler A."/>
            <person name="Barry K."/>
            <person name="LaButti K."/>
            <person name="Morin E."/>
            <person name="Salamov A."/>
            <person name="Lipzen A."/>
            <person name="Mereny Z."/>
            <person name="Hegedus B."/>
            <person name="Baldrian P."/>
            <person name="Stursova M."/>
            <person name="Weitz H."/>
            <person name="Taylor A."/>
            <person name="Grigoriev I.V."/>
            <person name="Nagy L.G."/>
            <person name="Martin F."/>
            <person name="Kauserud H."/>
        </authorList>
    </citation>
    <scope>NUCLEOTIDE SEQUENCE</scope>
    <source>
        <strain evidence="3">CBHHK067</strain>
    </source>
</reference>